<accession>A0AAP0Q7H8</accession>
<evidence type="ECO:0000313" key="3">
    <source>
        <dbReference type="Proteomes" id="UP001420932"/>
    </source>
</evidence>
<dbReference type="Proteomes" id="UP001420932">
    <property type="component" value="Unassembled WGS sequence"/>
</dbReference>
<dbReference type="AlphaFoldDB" id="A0AAP0Q7H8"/>
<sequence length="211" mass="23546">MSPSTAYFSVQLRYMHEYMSKTFTAIDSRIERQARSGHERGAEKANRKNGWSVVMDDDNGSVGGRWLALAARASIMEEDIMVIGFLENRDDVDGVETLKVASGHDANRCRRCRWRSFSSQEAARGGAVNQQVDRCAEARGQQLQREWSSARRTGVAVDDAKARMANNISGKGGGAAMGEDDEQRHNPPGCRPTVQQREGSTTRRYHLRIPE</sequence>
<proteinExistence type="predicted"/>
<comment type="caution">
    <text evidence="2">The sequence shown here is derived from an EMBL/GenBank/DDBJ whole genome shotgun (WGS) entry which is preliminary data.</text>
</comment>
<evidence type="ECO:0000256" key="1">
    <source>
        <dbReference type="SAM" id="MobiDB-lite"/>
    </source>
</evidence>
<dbReference type="EMBL" id="JBBNAF010000001">
    <property type="protein sequence ID" value="KAK9169044.1"/>
    <property type="molecule type" value="Genomic_DNA"/>
</dbReference>
<reference evidence="2 3" key="1">
    <citation type="submission" date="2024-01" db="EMBL/GenBank/DDBJ databases">
        <title>Genome assemblies of Stephania.</title>
        <authorList>
            <person name="Yang L."/>
        </authorList>
    </citation>
    <scope>NUCLEOTIDE SEQUENCE [LARGE SCALE GENOMIC DNA]</scope>
    <source>
        <strain evidence="2">YNDBR</strain>
        <tissue evidence="2">Leaf</tissue>
    </source>
</reference>
<evidence type="ECO:0000313" key="2">
    <source>
        <dbReference type="EMBL" id="KAK9169044.1"/>
    </source>
</evidence>
<feature type="region of interest" description="Disordered" evidence="1">
    <location>
        <begin position="166"/>
        <end position="204"/>
    </location>
</feature>
<keyword evidence="3" id="KW-1185">Reference proteome</keyword>
<gene>
    <name evidence="2" type="ORF">Syun_001184</name>
</gene>
<name>A0AAP0Q7H8_9MAGN</name>
<organism evidence="2 3">
    <name type="scientific">Stephania yunnanensis</name>
    <dbReference type="NCBI Taxonomy" id="152371"/>
    <lineage>
        <taxon>Eukaryota</taxon>
        <taxon>Viridiplantae</taxon>
        <taxon>Streptophyta</taxon>
        <taxon>Embryophyta</taxon>
        <taxon>Tracheophyta</taxon>
        <taxon>Spermatophyta</taxon>
        <taxon>Magnoliopsida</taxon>
        <taxon>Ranunculales</taxon>
        <taxon>Menispermaceae</taxon>
        <taxon>Menispermoideae</taxon>
        <taxon>Cissampelideae</taxon>
        <taxon>Stephania</taxon>
    </lineage>
</organism>
<protein>
    <submittedName>
        <fullName evidence="2">Uncharacterized protein</fullName>
    </submittedName>
</protein>